<evidence type="ECO:0000256" key="1">
    <source>
        <dbReference type="SAM" id="Phobius"/>
    </source>
</evidence>
<sequence length="120" mass="14424">MKFKIDQLILFLVLCILFALVGLLIYFVLSLHNYEYFNGIVKREDNDLYLLNLTEKQINNSEFNININIDGKIKTFQTNFTNEFNNEGIKIHSDELVMYMKQNNLFMHNIFISVQKERYW</sequence>
<reference evidence="3" key="1">
    <citation type="submission" date="2018-06" db="EMBL/GenBank/DDBJ databases">
        <authorList>
            <consortium name="Pathogen Informatics"/>
        </authorList>
    </citation>
    <scope>NUCLEOTIDE SEQUENCE [LARGE SCALE GENOMIC DNA]</scope>
    <source>
        <strain evidence="3">NCTC10132</strain>
    </source>
</reference>
<proteinExistence type="predicted"/>
<dbReference type="AlphaFoldDB" id="A0A3B0QAM7"/>
<dbReference type="EMBL" id="LS991951">
    <property type="protein sequence ID" value="SYV97073.1"/>
    <property type="molecule type" value="Genomic_DNA"/>
</dbReference>
<dbReference type="Proteomes" id="UP000257559">
    <property type="component" value="Chromosome"/>
</dbReference>
<feature type="non-terminal residue" evidence="2">
    <location>
        <position position="120"/>
    </location>
</feature>
<evidence type="ECO:0000313" key="2">
    <source>
        <dbReference type="EMBL" id="SYV97073.1"/>
    </source>
</evidence>
<feature type="transmembrane region" description="Helical" evidence="1">
    <location>
        <begin position="7"/>
        <end position="29"/>
    </location>
</feature>
<protein>
    <submittedName>
        <fullName evidence="2">Uncharacterized protein</fullName>
    </submittedName>
</protein>
<evidence type="ECO:0000313" key="3">
    <source>
        <dbReference type="Proteomes" id="UP000257559"/>
    </source>
</evidence>
<organism evidence="2 3">
    <name type="scientific">Mycoplasmopsis edwardii</name>
    <dbReference type="NCBI Taxonomy" id="53558"/>
    <lineage>
        <taxon>Bacteria</taxon>
        <taxon>Bacillati</taxon>
        <taxon>Mycoplasmatota</taxon>
        <taxon>Mycoplasmoidales</taxon>
        <taxon>Metamycoplasmataceae</taxon>
        <taxon>Mycoplasmopsis</taxon>
    </lineage>
</organism>
<keyword evidence="1" id="KW-1133">Transmembrane helix</keyword>
<keyword evidence="1" id="KW-0812">Transmembrane</keyword>
<name>A0A3B0QAM7_9BACT</name>
<gene>
    <name evidence="2" type="primary">MCYN0319</name>
    <name evidence="2" type="ORF">NCTC10132_00431</name>
</gene>
<dbReference type="NCBIfam" id="NF045999">
    <property type="entry name" value="MAG1140_fam"/>
    <property type="match status" value="1"/>
</dbReference>
<accession>A0A3B0QAM7</accession>
<keyword evidence="1" id="KW-0472">Membrane</keyword>
<keyword evidence="3" id="KW-1185">Reference proteome</keyword>
<dbReference type="KEGG" id="medw:NCTC10132_00431"/>